<dbReference type="EMBL" id="JBEDUW010000005">
    <property type="protein sequence ID" value="KAK9925637.1"/>
    <property type="molecule type" value="Genomic_DNA"/>
</dbReference>
<name>A0AAW1WQJ4_RUBAR</name>
<keyword evidence="9" id="KW-1185">Reference proteome</keyword>
<dbReference type="PANTHER" id="PTHR31234">
    <property type="entry name" value="LATE EMBRYOGENESIS ABUNDANT (LEA) HYDROXYPROLINE-RICH GLYCOPROTEIN FAMILY"/>
    <property type="match status" value="1"/>
</dbReference>
<protein>
    <recommendedName>
        <fullName evidence="7">Late embryogenesis abundant protein LEA-2 subgroup domain-containing protein</fullName>
    </recommendedName>
</protein>
<gene>
    <name evidence="8" type="ORF">M0R45_022908</name>
</gene>
<comment type="caution">
    <text evidence="8">The sequence shown here is derived from an EMBL/GenBank/DDBJ whole genome shotgun (WGS) entry which is preliminary data.</text>
</comment>
<evidence type="ECO:0000256" key="2">
    <source>
        <dbReference type="ARBA" id="ARBA00022692"/>
    </source>
</evidence>
<dbReference type="InterPro" id="IPR044839">
    <property type="entry name" value="NDR1-like"/>
</dbReference>
<organism evidence="8 9">
    <name type="scientific">Rubus argutus</name>
    <name type="common">Southern blackberry</name>
    <dbReference type="NCBI Taxonomy" id="59490"/>
    <lineage>
        <taxon>Eukaryota</taxon>
        <taxon>Viridiplantae</taxon>
        <taxon>Streptophyta</taxon>
        <taxon>Embryophyta</taxon>
        <taxon>Tracheophyta</taxon>
        <taxon>Spermatophyta</taxon>
        <taxon>Magnoliopsida</taxon>
        <taxon>eudicotyledons</taxon>
        <taxon>Gunneridae</taxon>
        <taxon>Pentapetalae</taxon>
        <taxon>rosids</taxon>
        <taxon>fabids</taxon>
        <taxon>Rosales</taxon>
        <taxon>Rosaceae</taxon>
        <taxon>Rosoideae</taxon>
        <taxon>Rosoideae incertae sedis</taxon>
        <taxon>Rubus</taxon>
    </lineage>
</organism>
<dbReference type="Proteomes" id="UP001457282">
    <property type="component" value="Unassembled WGS sequence"/>
</dbReference>
<dbReference type="PANTHER" id="PTHR31234:SF72">
    <property type="entry name" value="NDR1_HIN1-LIKE PROTEIN 6"/>
    <property type="match status" value="1"/>
</dbReference>
<evidence type="ECO:0000256" key="1">
    <source>
        <dbReference type="ARBA" id="ARBA00004167"/>
    </source>
</evidence>
<dbReference type="AlphaFoldDB" id="A0AAW1WQJ4"/>
<dbReference type="GO" id="GO:0005886">
    <property type="term" value="C:plasma membrane"/>
    <property type="evidence" value="ECO:0007669"/>
    <property type="project" value="TreeGrafter"/>
</dbReference>
<dbReference type="GO" id="GO:0098542">
    <property type="term" value="P:defense response to other organism"/>
    <property type="evidence" value="ECO:0007669"/>
    <property type="project" value="InterPro"/>
</dbReference>
<feature type="domain" description="Late embryogenesis abundant protein LEA-2 subgroup" evidence="7">
    <location>
        <begin position="155"/>
        <end position="247"/>
    </location>
</feature>
<evidence type="ECO:0000256" key="4">
    <source>
        <dbReference type="ARBA" id="ARBA00023136"/>
    </source>
</evidence>
<comment type="subcellular location">
    <subcellularLocation>
        <location evidence="1">Membrane</location>
        <topology evidence="1">Single-pass membrane protein</topology>
    </subcellularLocation>
</comment>
<accession>A0AAW1WQJ4</accession>
<evidence type="ECO:0000313" key="8">
    <source>
        <dbReference type="EMBL" id="KAK9925637.1"/>
    </source>
</evidence>
<sequence length="282" mass="31440">MVDHQRIYPAVDAEAPPPPTPTATVRRLVPHGHQRSSTTIQKDQLKENGTSTSPVDQQHHPPLGLQPLQVTRTIPVIPAAPKQPEKRSSSCTYCRCMCWALSILFLVLIITGATAAILYLVFRPKLPNYSVDSLKISNLRLNLDMSLYAKFDVKITADNPNKKIGIYYEQGGRLSVWYTNMRLCEGALPKFYQGHQNKTVLNVALTGQNQYGNILMNALQQQQQTGSIPLDLKVNAPVAIKLGTLKLRKVRILGQCLLVVDSLTANKFISITANKCRFRLKL</sequence>
<dbReference type="InterPro" id="IPR004864">
    <property type="entry name" value="LEA_2"/>
</dbReference>
<proteinExistence type="predicted"/>
<keyword evidence="4 6" id="KW-0472">Membrane</keyword>
<evidence type="ECO:0000259" key="7">
    <source>
        <dbReference type="Pfam" id="PF03168"/>
    </source>
</evidence>
<keyword evidence="3 6" id="KW-1133">Transmembrane helix</keyword>
<evidence type="ECO:0000256" key="5">
    <source>
        <dbReference type="SAM" id="MobiDB-lite"/>
    </source>
</evidence>
<keyword evidence="2 6" id="KW-0812">Transmembrane</keyword>
<feature type="compositionally biased region" description="Polar residues" evidence="5">
    <location>
        <begin position="35"/>
        <end position="56"/>
    </location>
</feature>
<reference evidence="8 9" key="1">
    <citation type="journal article" date="2023" name="G3 (Bethesda)">
        <title>A chromosome-length genome assembly and annotation of blackberry (Rubus argutus, cv. 'Hillquist').</title>
        <authorList>
            <person name="Bruna T."/>
            <person name="Aryal R."/>
            <person name="Dudchenko O."/>
            <person name="Sargent D.J."/>
            <person name="Mead D."/>
            <person name="Buti M."/>
            <person name="Cavallini A."/>
            <person name="Hytonen T."/>
            <person name="Andres J."/>
            <person name="Pham M."/>
            <person name="Weisz D."/>
            <person name="Mascagni F."/>
            <person name="Usai G."/>
            <person name="Natali L."/>
            <person name="Bassil N."/>
            <person name="Fernandez G.E."/>
            <person name="Lomsadze A."/>
            <person name="Armour M."/>
            <person name="Olukolu B."/>
            <person name="Poorten T."/>
            <person name="Britton C."/>
            <person name="Davik J."/>
            <person name="Ashrafi H."/>
            <person name="Aiden E.L."/>
            <person name="Borodovsky M."/>
            <person name="Worthington M."/>
        </authorList>
    </citation>
    <scope>NUCLEOTIDE SEQUENCE [LARGE SCALE GENOMIC DNA]</scope>
    <source>
        <strain evidence="8">PI 553951</strain>
    </source>
</reference>
<evidence type="ECO:0000256" key="3">
    <source>
        <dbReference type="ARBA" id="ARBA00022989"/>
    </source>
</evidence>
<feature type="region of interest" description="Disordered" evidence="5">
    <location>
        <begin position="1"/>
        <end position="64"/>
    </location>
</feature>
<evidence type="ECO:0000256" key="6">
    <source>
        <dbReference type="SAM" id="Phobius"/>
    </source>
</evidence>
<dbReference type="Pfam" id="PF03168">
    <property type="entry name" value="LEA_2"/>
    <property type="match status" value="1"/>
</dbReference>
<feature type="transmembrane region" description="Helical" evidence="6">
    <location>
        <begin position="99"/>
        <end position="122"/>
    </location>
</feature>
<evidence type="ECO:0000313" key="9">
    <source>
        <dbReference type="Proteomes" id="UP001457282"/>
    </source>
</evidence>